<evidence type="ECO:0000313" key="3">
    <source>
        <dbReference type="Proteomes" id="UP001516400"/>
    </source>
</evidence>
<organism evidence="2 3">
    <name type="scientific">Cryptolaemus montrouzieri</name>
    <dbReference type="NCBI Taxonomy" id="559131"/>
    <lineage>
        <taxon>Eukaryota</taxon>
        <taxon>Metazoa</taxon>
        <taxon>Ecdysozoa</taxon>
        <taxon>Arthropoda</taxon>
        <taxon>Hexapoda</taxon>
        <taxon>Insecta</taxon>
        <taxon>Pterygota</taxon>
        <taxon>Neoptera</taxon>
        <taxon>Endopterygota</taxon>
        <taxon>Coleoptera</taxon>
        <taxon>Polyphaga</taxon>
        <taxon>Cucujiformia</taxon>
        <taxon>Coccinelloidea</taxon>
        <taxon>Coccinellidae</taxon>
        <taxon>Scymninae</taxon>
        <taxon>Scymnini</taxon>
        <taxon>Cryptolaemus</taxon>
    </lineage>
</organism>
<gene>
    <name evidence="2" type="ORF">HHI36_000354</name>
</gene>
<evidence type="ECO:0000313" key="2">
    <source>
        <dbReference type="EMBL" id="KAL3285834.1"/>
    </source>
</evidence>
<sequence length="611" mass="70627">MTSEDEKPVHKQFLRVQREEDEDTWISGEELKTEGSSGSDDEVPRRKISPKKSRRRRSEGYTPPESRLSLPNLNENKIGIAFHLSRPTDETTELKPERFSIGGDLSKEETDKFNVEAAMARMKTTSSLDKTCELDECVKSESDWRPKRASPNLKELQVKIINKPENALSLPTIVTKKKIHFSNEVDKVHATDEESVDEKLLDSFRFDLDSSELFNGAGDTLDEMEFGELGEHPSGLWSRKCDLSIDGDVEENLLKNLKYEERFKMRHKRRLRLPNFDEGNGDMSVKHFVSEMNDFYKEMSGKLKMLKNCRVLENTEFETLDIEDEKYIEEKNFKNLYQNLKKTPQVQKTLSLISKMDTDISDTITKFREERAERLNIQRQLMNKMPRDRDSQLFLQICDFEAKSHDKNHTGSENKHGGTMRNRRRNGRLIEDKNFIERNIELAKLGMNFSLSDEQKQRLEKILKENDVTSKTNNEERISSAIRRANKMPNFDESDDSASAIYQNCTLNAYRLSDDHKGRLIEIDSALQSFDDGESRKSSETNIGLDLVKSLKEIDDKLQALSASYIHDEELLEKNRKKTPLIDIDKIEEEVVQIEGDKGCSESNINEATIL</sequence>
<feature type="region of interest" description="Disordered" evidence="1">
    <location>
        <begin position="1"/>
        <end position="73"/>
    </location>
</feature>
<feature type="compositionally biased region" description="Basic residues" evidence="1">
    <location>
        <begin position="46"/>
        <end position="57"/>
    </location>
</feature>
<dbReference type="AlphaFoldDB" id="A0ABD2P4X0"/>
<protein>
    <recommendedName>
        <fullName evidence="4">Fibrous sheath-interacting protein 1</fullName>
    </recommendedName>
</protein>
<name>A0ABD2P4X0_9CUCU</name>
<proteinExistence type="predicted"/>
<evidence type="ECO:0008006" key="4">
    <source>
        <dbReference type="Google" id="ProtNLM"/>
    </source>
</evidence>
<comment type="caution">
    <text evidence="2">The sequence shown here is derived from an EMBL/GenBank/DDBJ whole genome shotgun (WGS) entry which is preliminary data.</text>
</comment>
<feature type="compositionally biased region" description="Basic and acidic residues" evidence="1">
    <location>
        <begin position="405"/>
        <end position="416"/>
    </location>
</feature>
<accession>A0ABD2P4X0</accession>
<feature type="region of interest" description="Disordered" evidence="1">
    <location>
        <begin position="405"/>
        <end position="426"/>
    </location>
</feature>
<dbReference type="EMBL" id="JABFTP020000185">
    <property type="protein sequence ID" value="KAL3285834.1"/>
    <property type="molecule type" value="Genomic_DNA"/>
</dbReference>
<reference evidence="2 3" key="1">
    <citation type="journal article" date="2021" name="BMC Biol.">
        <title>Horizontally acquired antibacterial genes associated with adaptive radiation of ladybird beetles.</title>
        <authorList>
            <person name="Li H.S."/>
            <person name="Tang X.F."/>
            <person name="Huang Y.H."/>
            <person name="Xu Z.Y."/>
            <person name="Chen M.L."/>
            <person name="Du X.Y."/>
            <person name="Qiu B.Y."/>
            <person name="Chen P.T."/>
            <person name="Zhang W."/>
            <person name="Slipinski A."/>
            <person name="Escalona H.E."/>
            <person name="Waterhouse R.M."/>
            <person name="Zwick A."/>
            <person name="Pang H."/>
        </authorList>
    </citation>
    <scope>NUCLEOTIDE SEQUENCE [LARGE SCALE GENOMIC DNA]</scope>
    <source>
        <strain evidence="2">SYSU2018</strain>
    </source>
</reference>
<evidence type="ECO:0000256" key="1">
    <source>
        <dbReference type="SAM" id="MobiDB-lite"/>
    </source>
</evidence>
<keyword evidence="3" id="KW-1185">Reference proteome</keyword>
<dbReference type="Proteomes" id="UP001516400">
    <property type="component" value="Unassembled WGS sequence"/>
</dbReference>